<proteinExistence type="predicted"/>
<accession>A0A4P7N041</accession>
<organism evidence="1 2">
    <name type="scientific">Pyricularia oryzae</name>
    <name type="common">Rice blast fungus</name>
    <name type="synonym">Magnaporthe oryzae</name>
    <dbReference type="NCBI Taxonomy" id="318829"/>
    <lineage>
        <taxon>Eukaryota</taxon>
        <taxon>Fungi</taxon>
        <taxon>Dikarya</taxon>
        <taxon>Ascomycota</taxon>
        <taxon>Pezizomycotina</taxon>
        <taxon>Sordariomycetes</taxon>
        <taxon>Sordariomycetidae</taxon>
        <taxon>Magnaporthales</taxon>
        <taxon>Pyriculariaceae</taxon>
        <taxon>Pyricularia</taxon>
    </lineage>
</organism>
<name>A0A4P7N041_PYROR</name>
<dbReference type="AlphaFoldDB" id="A0A4P7N041"/>
<gene>
    <name evidence="1" type="ORF">PoMZ_00422</name>
</gene>
<dbReference type="Proteomes" id="UP000294847">
    <property type="component" value="Chromosome 2"/>
</dbReference>
<sequence>MDKARWQAAPRGVSKRHSLMALRILTPMGREPQKLFISREVHGSTVPFFFRQVQSRPLKANTPSSWGMVNQVYAANDTVTWSVDLRVAAQRDFFFYFVSFFLPPGA</sequence>
<dbReference type="EMBL" id="CP034205">
    <property type="protein sequence ID" value="QBZ55523.1"/>
    <property type="molecule type" value="Genomic_DNA"/>
</dbReference>
<protein>
    <submittedName>
        <fullName evidence="1">Uncharacterized protein</fullName>
    </submittedName>
</protein>
<reference evidence="1 2" key="1">
    <citation type="journal article" date="2019" name="Mol. Biol. Evol.">
        <title>Blast fungal genomes show frequent chromosomal changes, gene gains and losses, and effector gene turnover.</title>
        <authorList>
            <person name="Gomez Luciano L.B."/>
            <person name="Jason Tsai I."/>
            <person name="Chuma I."/>
            <person name="Tosa Y."/>
            <person name="Chen Y.H."/>
            <person name="Li J.Y."/>
            <person name="Li M.Y."/>
            <person name="Jade Lu M.Y."/>
            <person name="Nakayashiki H."/>
            <person name="Li W.H."/>
        </authorList>
    </citation>
    <scope>NUCLEOTIDE SEQUENCE [LARGE SCALE GENOMIC DNA]</scope>
    <source>
        <strain evidence="1">MZ5-1-6</strain>
    </source>
</reference>
<evidence type="ECO:0000313" key="2">
    <source>
        <dbReference type="Proteomes" id="UP000294847"/>
    </source>
</evidence>
<evidence type="ECO:0000313" key="1">
    <source>
        <dbReference type="EMBL" id="QBZ55523.1"/>
    </source>
</evidence>